<sequence length="77" mass="8996">MRVGIRARRGFFTKMRLGLSRGHFRRVRPVLRAPESRQGRVAFIAGLLRDFICRRGALLFFSERPLRSAPCFRFIGM</sequence>
<comment type="caution">
    <text evidence="1">The sequence shown here is derived from an EMBL/GenBank/DDBJ whole genome shotgun (WGS) entry which is preliminary data.</text>
</comment>
<name>K9GMR4_9PROT</name>
<proteinExistence type="predicted"/>
<evidence type="ECO:0000313" key="2">
    <source>
        <dbReference type="Proteomes" id="UP000009881"/>
    </source>
</evidence>
<keyword evidence="2" id="KW-1185">Reference proteome</keyword>
<dbReference type="Proteomes" id="UP000009881">
    <property type="component" value="Unassembled WGS sequence"/>
</dbReference>
<reference evidence="1 2" key="1">
    <citation type="journal article" date="2013" name="Genome Announc.">
        <title>Draft Genome Sequence of an Alphaproteobacterium, Caenispirillum salinarum AK4(T), Isolated from a Solar Saltern.</title>
        <authorList>
            <person name="Khatri I."/>
            <person name="Singh A."/>
            <person name="Korpole S."/>
            <person name="Pinnaka A.K."/>
            <person name="Subramanian S."/>
        </authorList>
    </citation>
    <scope>NUCLEOTIDE SEQUENCE [LARGE SCALE GENOMIC DNA]</scope>
    <source>
        <strain evidence="1 2">AK4</strain>
    </source>
</reference>
<evidence type="ECO:0000313" key="1">
    <source>
        <dbReference type="EMBL" id="EKV25979.1"/>
    </source>
</evidence>
<accession>K9GMR4</accession>
<gene>
    <name evidence="1" type="ORF">C882_3358</name>
</gene>
<dbReference type="AlphaFoldDB" id="K9GMR4"/>
<dbReference type="EMBL" id="ANHY01000043">
    <property type="protein sequence ID" value="EKV25979.1"/>
    <property type="molecule type" value="Genomic_DNA"/>
</dbReference>
<protein>
    <submittedName>
        <fullName evidence="1">Uncharacterized protein</fullName>
    </submittedName>
</protein>
<organism evidence="1 2">
    <name type="scientific">Caenispirillum salinarum AK4</name>
    <dbReference type="NCBI Taxonomy" id="1238182"/>
    <lineage>
        <taxon>Bacteria</taxon>
        <taxon>Pseudomonadati</taxon>
        <taxon>Pseudomonadota</taxon>
        <taxon>Alphaproteobacteria</taxon>
        <taxon>Rhodospirillales</taxon>
        <taxon>Novispirillaceae</taxon>
        <taxon>Caenispirillum</taxon>
    </lineage>
</organism>